<proteinExistence type="predicted"/>
<evidence type="ECO:0000313" key="4">
    <source>
        <dbReference type="Proteomes" id="UP000178953"/>
    </source>
</evidence>
<dbReference type="Pfam" id="PF04228">
    <property type="entry name" value="Zn_peptidase"/>
    <property type="match status" value="1"/>
</dbReference>
<organism evidence="3 4">
    <name type="scientific">Mycolicibacterium grossiae</name>
    <dbReference type="NCBI Taxonomy" id="1552759"/>
    <lineage>
        <taxon>Bacteria</taxon>
        <taxon>Bacillati</taxon>
        <taxon>Actinomycetota</taxon>
        <taxon>Actinomycetes</taxon>
        <taxon>Mycobacteriales</taxon>
        <taxon>Mycobacteriaceae</taxon>
        <taxon>Mycolicibacterium</taxon>
    </lineage>
</organism>
<dbReference type="Proteomes" id="UP000178953">
    <property type="component" value="Unassembled WGS sequence"/>
</dbReference>
<feature type="region of interest" description="Disordered" evidence="1">
    <location>
        <begin position="44"/>
        <end position="65"/>
    </location>
</feature>
<dbReference type="OrthoDB" id="5168289at2"/>
<dbReference type="SUPFAM" id="SSF55486">
    <property type="entry name" value="Metalloproteases ('zincins'), catalytic domain"/>
    <property type="match status" value="1"/>
</dbReference>
<sequence length="480" mass="49569">MKRRVGIIVAACAVLLVAGCSSVTQGRAVSTLYDPFRAGGLAAQDGPSGIKDDAPAPAGEVEGSDGGGVDALGLLAVDDIAEYWQQNYAESLEGQFAPIERLQSYDSNDPSSPSICGTDTVGEPNAFYCPRRDLMAWDRGVMVPTGREFFGDVAIAALIAHEYGHAVQHMAGLVTDDTPVIVLEQQADCFAGSYVRWVAEGESTRFRLSTGDGLNHVLAAAITLRDPVLGPGDEAMLHDGHGTAFDRVSAVQMGFVGGPSECAVIDLDEIEQRRGDLPMALPVDGDGAVRAGDVDLDEDTLSAMMDTLGEVYRPASAPTLSYGPAPCPDATPVPPVSYCPSTNTIGVDLAALGRLGAPADESNYVLLQGDNTALSVLTSRYALAVQHEAGLGLDTPAAALRTACLTGVAQAAMADADESPGGGGLVLTAGDLDEAVAGLLTNGLAASNVDSQTVPAGFTRIVAYRSGLSGDRDLCLARFP</sequence>
<dbReference type="EMBL" id="MCHX01000099">
    <property type="protein sequence ID" value="OFJ50714.1"/>
    <property type="molecule type" value="Genomic_DNA"/>
</dbReference>
<comment type="caution">
    <text evidence="3">The sequence shown here is derived from an EMBL/GenBank/DDBJ whole genome shotgun (WGS) entry which is preliminary data.</text>
</comment>
<dbReference type="InterPro" id="IPR007343">
    <property type="entry name" value="Uncharacterised_pept_Zn_put"/>
</dbReference>
<gene>
    <name evidence="3" type="ORF">BEL07_26620</name>
</gene>
<keyword evidence="4" id="KW-1185">Reference proteome</keyword>
<protein>
    <submittedName>
        <fullName evidence="3">Peptidase</fullName>
    </submittedName>
</protein>
<keyword evidence="2" id="KW-0732">Signal</keyword>
<dbReference type="RefSeq" id="WP_070356048.1">
    <property type="nucleotide sequence ID" value="NZ_CP043474.1"/>
</dbReference>
<feature type="chain" id="PRO_5039507061" evidence="2">
    <location>
        <begin position="27"/>
        <end position="480"/>
    </location>
</feature>
<accession>A0A1E8PYH3</accession>
<evidence type="ECO:0000256" key="1">
    <source>
        <dbReference type="SAM" id="MobiDB-lite"/>
    </source>
</evidence>
<feature type="signal peptide" evidence="2">
    <location>
        <begin position="1"/>
        <end position="26"/>
    </location>
</feature>
<reference evidence="3 4" key="1">
    <citation type="submission" date="2016-09" db="EMBL/GenBank/DDBJ databases">
        <title>genome sequence of Mycobacterium sp. 739 SCH.</title>
        <authorList>
            <person name="Greninger A.L."/>
            <person name="Qin X."/>
            <person name="Jerome K."/>
            <person name="Vora S."/>
            <person name="Quinn K."/>
        </authorList>
    </citation>
    <scope>NUCLEOTIDE SEQUENCE [LARGE SCALE GENOMIC DNA]</scope>
    <source>
        <strain evidence="3 4">SCH</strain>
    </source>
</reference>
<name>A0A1E8PYH3_9MYCO</name>
<dbReference type="PROSITE" id="PS51257">
    <property type="entry name" value="PROKAR_LIPOPROTEIN"/>
    <property type="match status" value="1"/>
</dbReference>
<evidence type="ECO:0000313" key="3">
    <source>
        <dbReference type="EMBL" id="OFJ50714.1"/>
    </source>
</evidence>
<dbReference type="AlphaFoldDB" id="A0A1E8PYH3"/>
<evidence type="ECO:0000256" key="2">
    <source>
        <dbReference type="SAM" id="SignalP"/>
    </source>
</evidence>